<keyword evidence="2" id="KW-1185">Reference proteome</keyword>
<evidence type="ECO:0000313" key="2">
    <source>
        <dbReference type="Proteomes" id="UP000325081"/>
    </source>
</evidence>
<name>A0A5A7NXL4_STRAF</name>
<sequence length="125" mass="13932">MGGRRTTVARRRSLRLAVNKLWMARRRCGDDEKAMKLRSIPPLASCSIFCLNPPKAGCEEQWWRWCAACRNGVVRTGLHCWECASAPGGIRLRAVACDWRGWLPTAAAIFGGCRRQQTAVDMAGI</sequence>
<comment type="caution">
    <text evidence="1">The sequence shown here is derived from an EMBL/GenBank/DDBJ whole genome shotgun (WGS) entry which is preliminary data.</text>
</comment>
<protein>
    <submittedName>
        <fullName evidence="1">Phthiocerol synthesis polyketide synthase type IPpsB</fullName>
    </submittedName>
</protein>
<evidence type="ECO:0000313" key="1">
    <source>
        <dbReference type="EMBL" id="GER25255.1"/>
    </source>
</evidence>
<gene>
    <name evidence="1" type="ORF">STAS_00825</name>
</gene>
<dbReference type="EMBL" id="BKCP01000002">
    <property type="protein sequence ID" value="GER25255.1"/>
    <property type="molecule type" value="Genomic_DNA"/>
</dbReference>
<dbReference type="AlphaFoldDB" id="A0A5A7NXL4"/>
<reference evidence="2" key="1">
    <citation type="journal article" date="2019" name="Curr. Biol.">
        <title>Genome Sequence of Striga asiatica Provides Insight into the Evolution of Plant Parasitism.</title>
        <authorList>
            <person name="Yoshida S."/>
            <person name="Kim S."/>
            <person name="Wafula E.K."/>
            <person name="Tanskanen J."/>
            <person name="Kim Y.M."/>
            <person name="Honaas L."/>
            <person name="Yang Z."/>
            <person name="Spallek T."/>
            <person name="Conn C.E."/>
            <person name="Ichihashi Y."/>
            <person name="Cheong K."/>
            <person name="Cui S."/>
            <person name="Der J.P."/>
            <person name="Gundlach H."/>
            <person name="Jiao Y."/>
            <person name="Hori C."/>
            <person name="Ishida J.K."/>
            <person name="Kasahara H."/>
            <person name="Kiba T."/>
            <person name="Kim M.S."/>
            <person name="Koo N."/>
            <person name="Laohavisit A."/>
            <person name="Lee Y.H."/>
            <person name="Lumba S."/>
            <person name="McCourt P."/>
            <person name="Mortimer J.C."/>
            <person name="Mutuku J.M."/>
            <person name="Nomura T."/>
            <person name="Sasaki-Sekimoto Y."/>
            <person name="Seto Y."/>
            <person name="Wang Y."/>
            <person name="Wakatake T."/>
            <person name="Sakakibara H."/>
            <person name="Demura T."/>
            <person name="Yamaguchi S."/>
            <person name="Yoneyama K."/>
            <person name="Manabe R.I."/>
            <person name="Nelson D.C."/>
            <person name="Schulman A.H."/>
            <person name="Timko M.P."/>
            <person name="dePamphilis C.W."/>
            <person name="Choi D."/>
            <person name="Shirasu K."/>
        </authorList>
    </citation>
    <scope>NUCLEOTIDE SEQUENCE [LARGE SCALE GENOMIC DNA]</scope>
    <source>
        <strain evidence="2">cv. UVA1</strain>
    </source>
</reference>
<organism evidence="1 2">
    <name type="scientific">Striga asiatica</name>
    <name type="common">Asiatic witchweed</name>
    <name type="synonym">Buchnera asiatica</name>
    <dbReference type="NCBI Taxonomy" id="4170"/>
    <lineage>
        <taxon>Eukaryota</taxon>
        <taxon>Viridiplantae</taxon>
        <taxon>Streptophyta</taxon>
        <taxon>Embryophyta</taxon>
        <taxon>Tracheophyta</taxon>
        <taxon>Spermatophyta</taxon>
        <taxon>Magnoliopsida</taxon>
        <taxon>eudicotyledons</taxon>
        <taxon>Gunneridae</taxon>
        <taxon>Pentapetalae</taxon>
        <taxon>asterids</taxon>
        <taxon>lamiids</taxon>
        <taxon>Lamiales</taxon>
        <taxon>Orobanchaceae</taxon>
        <taxon>Buchnereae</taxon>
        <taxon>Striga</taxon>
    </lineage>
</organism>
<accession>A0A5A7NXL4</accession>
<dbReference type="Proteomes" id="UP000325081">
    <property type="component" value="Unassembled WGS sequence"/>
</dbReference>
<proteinExistence type="predicted"/>